<keyword evidence="1" id="KW-0812">Transmembrane</keyword>
<reference evidence="2" key="1">
    <citation type="journal article" date="2020" name="Stud. Mycol.">
        <title>101 Dothideomycetes genomes: a test case for predicting lifestyles and emergence of pathogens.</title>
        <authorList>
            <person name="Haridas S."/>
            <person name="Albert R."/>
            <person name="Binder M."/>
            <person name="Bloem J."/>
            <person name="Labutti K."/>
            <person name="Salamov A."/>
            <person name="Andreopoulos B."/>
            <person name="Baker S."/>
            <person name="Barry K."/>
            <person name="Bills G."/>
            <person name="Bluhm B."/>
            <person name="Cannon C."/>
            <person name="Castanera R."/>
            <person name="Culley D."/>
            <person name="Daum C."/>
            <person name="Ezra D."/>
            <person name="Gonzalez J."/>
            <person name="Henrissat B."/>
            <person name="Kuo A."/>
            <person name="Liang C."/>
            <person name="Lipzen A."/>
            <person name="Lutzoni F."/>
            <person name="Magnuson J."/>
            <person name="Mondo S."/>
            <person name="Nolan M."/>
            <person name="Ohm R."/>
            <person name="Pangilinan J."/>
            <person name="Park H.-J."/>
            <person name="Ramirez L."/>
            <person name="Alfaro M."/>
            <person name="Sun H."/>
            <person name="Tritt A."/>
            <person name="Yoshinaga Y."/>
            <person name="Zwiers L.-H."/>
            <person name="Turgeon B."/>
            <person name="Goodwin S."/>
            <person name="Spatafora J."/>
            <person name="Crous P."/>
            <person name="Grigoriev I."/>
        </authorList>
    </citation>
    <scope>NUCLEOTIDE SEQUENCE</scope>
    <source>
        <strain evidence="2">CBS 269.34</strain>
    </source>
</reference>
<accession>A0A6A6QT41</accession>
<keyword evidence="3" id="KW-1185">Reference proteome</keyword>
<proteinExistence type="predicted"/>
<evidence type="ECO:0000313" key="2">
    <source>
        <dbReference type="EMBL" id="KAF2495349.1"/>
    </source>
</evidence>
<dbReference type="AlphaFoldDB" id="A0A6A6QT41"/>
<name>A0A6A6QT41_9PEZI</name>
<feature type="transmembrane region" description="Helical" evidence="1">
    <location>
        <begin position="63"/>
        <end position="84"/>
    </location>
</feature>
<gene>
    <name evidence="2" type="ORF">BU16DRAFT_387669</name>
</gene>
<keyword evidence="1" id="KW-0472">Membrane</keyword>
<protein>
    <recommendedName>
        <fullName evidence="4">Transmembrane protein</fullName>
    </recommendedName>
</protein>
<evidence type="ECO:0008006" key="4">
    <source>
        <dbReference type="Google" id="ProtNLM"/>
    </source>
</evidence>
<sequence length="131" mass="15208">MLRMRALLFRTAAGLLTRFFPTPPNVHRFSLVLKLYQRHRPRPRQIESANRYRARKRVIARNVVKGALVVLVIVAVSAVVHAYHRRRRIRRWMRGRVGWMWKALRVERGRELRGEGLGMGKGYAGVLGGAE</sequence>
<keyword evidence="1" id="KW-1133">Transmembrane helix</keyword>
<organism evidence="2 3">
    <name type="scientific">Lophium mytilinum</name>
    <dbReference type="NCBI Taxonomy" id="390894"/>
    <lineage>
        <taxon>Eukaryota</taxon>
        <taxon>Fungi</taxon>
        <taxon>Dikarya</taxon>
        <taxon>Ascomycota</taxon>
        <taxon>Pezizomycotina</taxon>
        <taxon>Dothideomycetes</taxon>
        <taxon>Pleosporomycetidae</taxon>
        <taxon>Mytilinidiales</taxon>
        <taxon>Mytilinidiaceae</taxon>
        <taxon>Lophium</taxon>
    </lineage>
</organism>
<evidence type="ECO:0000256" key="1">
    <source>
        <dbReference type="SAM" id="Phobius"/>
    </source>
</evidence>
<dbReference type="Proteomes" id="UP000799750">
    <property type="component" value="Unassembled WGS sequence"/>
</dbReference>
<evidence type="ECO:0000313" key="3">
    <source>
        <dbReference type="Proteomes" id="UP000799750"/>
    </source>
</evidence>
<dbReference type="EMBL" id="MU004189">
    <property type="protein sequence ID" value="KAF2495349.1"/>
    <property type="molecule type" value="Genomic_DNA"/>
</dbReference>